<dbReference type="Proteomes" id="UP000821656">
    <property type="component" value="Unassembled WGS sequence"/>
</dbReference>
<sequence>MFSVINILKAILIGFFTGFVASIPLGPSGLESVSRSISKGFKEGFKVSLGAVSADITYIVIINLGLFTILTRNPKFHSLFWIVSGIVLIISNKISFTAKKPGLNLEKSIYRRSSNGFLTGFLITFLNPTTPSLWIALSGTIFNVWRHHGRIYFIFSISSMIIGSITWFCFLNILVSKGFKKFKPDLANNTTKILDYFLFALGIIFIIWGSYKLFF</sequence>
<organism evidence="7 10">
    <name type="scientific">Clostridium beijerinckii</name>
    <name type="common">Clostridium MP</name>
    <dbReference type="NCBI Taxonomy" id="1520"/>
    <lineage>
        <taxon>Bacteria</taxon>
        <taxon>Bacillati</taxon>
        <taxon>Bacillota</taxon>
        <taxon>Clostridia</taxon>
        <taxon>Eubacteriales</taxon>
        <taxon>Clostridiaceae</taxon>
        <taxon>Clostridium</taxon>
    </lineage>
</organism>
<dbReference type="EMBL" id="JABAGV010000050">
    <property type="protein sequence ID" value="MBC2476392.1"/>
    <property type="molecule type" value="Genomic_DNA"/>
</dbReference>
<evidence type="ECO:0000256" key="1">
    <source>
        <dbReference type="ARBA" id="ARBA00004651"/>
    </source>
</evidence>
<dbReference type="Pfam" id="PF01810">
    <property type="entry name" value="LysE"/>
    <property type="match status" value="1"/>
</dbReference>
<gene>
    <name evidence="9" type="ORF">DFH45_001989</name>
    <name evidence="8" type="ORF">HGI39_17110</name>
    <name evidence="7" type="ORF">LF65_05770</name>
</gene>
<reference evidence="10" key="1">
    <citation type="submission" date="2014-12" db="EMBL/GenBank/DDBJ databases">
        <title>Genome sequence of Clostridium beijerinckii strain 59B.</title>
        <authorList>
            <person name="Little G.T."/>
            <person name="Minton N.P."/>
        </authorList>
    </citation>
    <scope>NUCLEOTIDE SEQUENCE [LARGE SCALE GENOMIC DNA]</scope>
    <source>
        <strain evidence="10">59B</strain>
    </source>
</reference>
<feature type="transmembrane region" description="Helical" evidence="6">
    <location>
        <begin position="76"/>
        <end position="96"/>
    </location>
</feature>
<reference evidence="7" key="2">
    <citation type="submission" date="2016-02" db="EMBL/GenBank/DDBJ databases">
        <title>Genome sequence of Clostridium beijerinckii strain 59B.</title>
        <authorList>
            <person name="Little G.T."/>
            <person name="Minton N.P."/>
        </authorList>
    </citation>
    <scope>NUCLEOTIDE SEQUENCE</scope>
    <source>
        <strain evidence="7">NCIMB 14988</strain>
    </source>
</reference>
<dbReference type="RefSeq" id="WP_017210038.1">
    <property type="nucleotide sequence ID" value="NZ_BKAK01000074.1"/>
</dbReference>
<dbReference type="STRING" id="1520.LF65_05770"/>
<dbReference type="GO" id="GO:0015171">
    <property type="term" value="F:amino acid transmembrane transporter activity"/>
    <property type="evidence" value="ECO:0007669"/>
    <property type="project" value="TreeGrafter"/>
</dbReference>
<feature type="transmembrane region" description="Helical" evidence="6">
    <location>
        <begin position="117"/>
        <end position="145"/>
    </location>
</feature>
<reference evidence="9" key="4">
    <citation type="submission" date="2020-05" db="EMBL/GenBank/DDBJ databases">
        <title>Genomic insights into acetone-butanol-ethanol (ABE) fermentation by sequencing solventogenic clostridia strains.</title>
        <authorList>
            <person name="Brown S."/>
        </authorList>
    </citation>
    <scope>NUCLEOTIDE SEQUENCE</scope>
    <source>
        <strain evidence="9">DJ126</strain>
    </source>
</reference>
<dbReference type="GO" id="GO:0005886">
    <property type="term" value="C:plasma membrane"/>
    <property type="evidence" value="ECO:0007669"/>
    <property type="project" value="UniProtKB-SubCell"/>
</dbReference>
<evidence type="ECO:0000313" key="8">
    <source>
        <dbReference type="EMBL" id="MBC2476392.1"/>
    </source>
</evidence>
<reference evidence="8" key="3">
    <citation type="submission" date="2020-04" db="EMBL/GenBank/DDBJ databases">
        <authorList>
            <person name="Brown S."/>
        </authorList>
    </citation>
    <scope>NUCLEOTIDE SEQUENCE</scope>
    <source>
        <strain evidence="8">DJ015</strain>
    </source>
</reference>
<feature type="transmembrane region" description="Helical" evidence="6">
    <location>
        <begin position="151"/>
        <end position="175"/>
    </location>
</feature>
<evidence type="ECO:0000313" key="10">
    <source>
        <dbReference type="Proteomes" id="UP000031866"/>
    </source>
</evidence>
<dbReference type="Proteomes" id="UP000031866">
    <property type="component" value="Chromosome"/>
</dbReference>
<evidence type="ECO:0000256" key="3">
    <source>
        <dbReference type="ARBA" id="ARBA00022692"/>
    </source>
</evidence>
<evidence type="ECO:0000256" key="2">
    <source>
        <dbReference type="ARBA" id="ARBA00022475"/>
    </source>
</evidence>
<dbReference type="EMBL" id="JABSXK010000001">
    <property type="protein sequence ID" value="NRV09026.1"/>
    <property type="molecule type" value="Genomic_DNA"/>
</dbReference>
<keyword evidence="2" id="KW-1003">Cell membrane</keyword>
<dbReference type="AlphaFoldDB" id="A0A0B5QVR4"/>
<protein>
    <submittedName>
        <fullName evidence="8">LysE family transporter</fullName>
    </submittedName>
    <submittedName>
        <fullName evidence="7">Lysine transporter LysE</fullName>
    </submittedName>
    <submittedName>
        <fullName evidence="9">Threonine/homoserine/homoserine lactone efflux protein</fullName>
    </submittedName>
</protein>
<feature type="transmembrane region" description="Helical" evidence="6">
    <location>
        <begin position="6"/>
        <end position="26"/>
    </location>
</feature>
<proteinExistence type="predicted"/>
<accession>A0A0B5QVR4</accession>
<feature type="transmembrane region" description="Helical" evidence="6">
    <location>
        <begin position="196"/>
        <end position="214"/>
    </location>
</feature>
<evidence type="ECO:0000256" key="6">
    <source>
        <dbReference type="SAM" id="Phobius"/>
    </source>
</evidence>
<keyword evidence="5 6" id="KW-0472">Membrane</keyword>
<keyword evidence="4 6" id="KW-1133">Transmembrane helix</keyword>
<reference evidence="8" key="5">
    <citation type="journal article" date="2022" name="Nat. Biotechnol.">
        <title>Carbon-negative production of acetone and isopropanol by gas fermentation at industrial pilot scale.</title>
        <authorList>
            <person name="Liew F.E."/>
            <person name="Nogle R."/>
            <person name="Abdalla T."/>
            <person name="Rasor B.J."/>
            <person name="Canter C."/>
            <person name="Jensen R.O."/>
            <person name="Wang L."/>
            <person name="Strutz J."/>
            <person name="Chirania P."/>
            <person name="De Tissera S."/>
            <person name="Mueller A.P."/>
            <person name="Ruan Z."/>
            <person name="Gao A."/>
            <person name="Tran L."/>
            <person name="Engle N.L."/>
            <person name="Bromley J.C."/>
            <person name="Daniell J."/>
            <person name="Conrado R."/>
            <person name="Tschaplinski T.J."/>
            <person name="Giannone R.J."/>
            <person name="Hettich R.L."/>
            <person name="Karim A.S."/>
            <person name="Simpson S.D."/>
            <person name="Brown S.D."/>
            <person name="Leang C."/>
            <person name="Jewett M.C."/>
            <person name="Kopke M."/>
        </authorList>
    </citation>
    <scope>NUCLEOTIDE SEQUENCE</scope>
    <source>
        <strain evidence="8">DJ015</strain>
    </source>
</reference>
<evidence type="ECO:0000256" key="5">
    <source>
        <dbReference type="ARBA" id="ARBA00023136"/>
    </source>
</evidence>
<evidence type="ECO:0000256" key="4">
    <source>
        <dbReference type="ARBA" id="ARBA00022989"/>
    </source>
</evidence>
<evidence type="ECO:0000313" key="9">
    <source>
        <dbReference type="EMBL" id="NRV09026.1"/>
    </source>
</evidence>
<dbReference type="Proteomes" id="UP001194098">
    <property type="component" value="Unassembled WGS sequence"/>
</dbReference>
<dbReference type="InterPro" id="IPR001123">
    <property type="entry name" value="LeuE-type"/>
</dbReference>
<name>A0A0B5QVR4_CLOBE</name>
<comment type="subcellular location">
    <subcellularLocation>
        <location evidence="1">Cell membrane</location>
        <topology evidence="1">Multi-pass membrane protein</topology>
    </subcellularLocation>
</comment>
<dbReference type="PANTHER" id="PTHR30086:SF20">
    <property type="entry name" value="ARGININE EXPORTER PROTEIN ARGO-RELATED"/>
    <property type="match status" value="1"/>
</dbReference>
<dbReference type="GeneID" id="66348052"/>
<dbReference type="OrthoDB" id="7874789at2"/>
<dbReference type="EMBL" id="CP010086">
    <property type="protein sequence ID" value="AJH02272.1"/>
    <property type="molecule type" value="Genomic_DNA"/>
</dbReference>
<evidence type="ECO:0000313" key="7">
    <source>
        <dbReference type="EMBL" id="AJH02272.1"/>
    </source>
</evidence>
<keyword evidence="3 6" id="KW-0812">Transmembrane</keyword>
<feature type="transmembrane region" description="Helical" evidence="6">
    <location>
        <begin position="47"/>
        <end position="70"/>
    </location>
</feature>
<dbReference type="KEGG" id="cbei:LF65_05770"/>
<dbReference type="PANTHER" id="PTHR30086">
    <property type="entry name" value="ARGININE EXPORTER PROTEIN ARGO"/>
    <property type="match status" value="1"/>
</dbReference>